<dbReference type="InterPro" id="IPR019189">
    <property type="entry name" value="Ribosomal_mL41"/>
</dbReference>
<evidence type="ECO:0000256" key="12">
    <source>
        <dbReference type="ARBA" id="ARBA00023288"/>
    </source>
</evidence>
<dbReference type="Proteomes" id="UP001187531">
    <property type="component" value="Unassembled WGS sequence"/>
</dbReference>
<keyword evidence="11" id="KW-0687">Ribonucleoprotein</keyword>
<dbReference type="GO" id="GO:0006412">
    <property type="term" value="P:translation"/>
    <property type="evidence" value="ECO:0007669"/>
    <property type="project" value="InterPro"/>
</dbReference>
<evidence type="ECO:0000256" key="2">
    <source>
        <dbReference type="ARBA" id="ARBA00010254"/>
    </source>
</evidence>
<feature type="domain" description="Small ribosomal subunit protein uS17 N-terminal" evidence="15">
    <location>
        <begin position="1"/>
        <end position="63"/>
    </location>
</feature>
<accession>A0AA88IJE5</accession>
<gene>
    <name evidence="16" type="ORF">QYM36_002525</name>
</gene>
<evidence type="ECO:0000256" key="4">
    <source>
        <dbReference type="ARBA" id="ARBA00022490"/>
    </source>
</evidence>
<dbReference type="InterPro" id="IPR000266">
    <property type="entry name" value="Ribosomal_uS17"/>
</dbReference>
<comment type="subcellular location">
    <subcellularLocation>
        <location evidence="1">Cytoplasm</location>
    </subcellularLocation>
</comment>
<evidence type="ECO:0000256" key="13">
    <source>
        <dbReference type="ARBA" id="ARBA00035164"/>
    </source>
</evidence>
<dbReference type="Gene3D" id="2.40.50.1000">
    <property type="match status" value="1"/>
</dbReference>
<dbReference type="Pfam" id="PF16205">
    <property type="entry name" value="Ribosomal_S17_N"/>
    <property type="match status" value="1"/>
</dbReference>
<dbReference type="GO" id="GO:0005762">
    <property type="term" value="C:mitochondrial large ribosomal subunit"/>
    <property type="evidence" value="ECO:0007669"/>
    <property type="project" value="InterPro"/>
</dbReference>
<dbReference type="Pfam" id="PF09809">
    <property type="entry name" value="MRP-L27"/>
    <property type="match status" value="1"/>
</dbReference>
<keyword evidence="9" id="KW-0007">Acetylation</keyword>
<dbReference type="PANTHER" id="PTHR10744:SF9">
    <property type="entry name" value="40S RIBOSOMAL PROTEIN S11-RELATED"/>
    <property type="match status" value="1"/>
</dbReference>
<reference evidence="16" key="1">
    <citation type="submission" date="2023-07" db="EMBL/GenBank/DDBJ databases">
        <title>Chromosome-level genome assembly of Artemia franciscana.</title>
        <authorList>
            <person name="Jo E."/>
        </authorList>
    </citation>
    <scope>NUCLEOTIDE SEQUENCE</scope>
    <source>
        <tissue evidence="16">Whole body</tissue>
    </source>
</reference>
<evidence type="ECO:0000256" key="14">
    <source>
        <dbReference type="ARBA" id="ARBA00035471"/>
    </source>
</evidence>
<dbReference type="InterPro" id="IPR032440">
    <property type="entry name" value="Ribosomal_uS17_N"/>
</dbReference>
<evidence type="ECO:0000259" key="15">
    <source>
        <dbReference type="Pfam" id="PF16205"/>
    </source>
</evidence>
<evidence type="ECO:0000256" key="7">
    <source>
        <dbReference type="ARBA" id="ARBA00022934"/>
    </source>
</evidence>
<dbReference type="InterPro" id="IPR012340">
    <property type="entry name" value="NA-bd_OB-fold"/>
</dbReference>
<evidence type="ECO:0000256" key="9">
    <source>
        <dbReference type="ARBA" id="ARBA00022990"/>
    </source>
</evidence>
<feature type="non-terminal residue" evidence="16">
    <location>
        <position position="312"/>
    </location>
</feature>
<dbReference type="Pfam" id="PF00366">
    <property type="entry name" value="Ribosomal_S17"/>
    <property type="match status" value="1"/>
</dbReference>
<evidence type="ECO:0000256" key="8">
    <source>
        <dbReference type="ARBA" id="ARBA00022980"/>
    </source>
</evidence>
<evidence type="ECO:0000256" key="10">
    <source>
        <dbReference type="ARBA" id="ARBA00023139"/>
    </source>
</evidence>
<evidence type="ECO:0000256" key="3">
    <source>
        <dbReference type="ARBA" id="ARBA00022481"/>
    </source>
</evidence>
<sequence length="312" mass="35859">TEKAFQKQPTVFLARKAGGKKKSLRYYKNVGLGFKTPRDAIEGTYIDKKCPFTGNVFIRGRILTGIVIKMKMQRTIVIRRDYLHYVKKYNRFEKRHKNMSVHLSPAFNHQPTDEATQTEYKFADDLSLSLLHFLSLKSSQLITLVAELQHQADQVELQLSLEKSCVMCVNFLKKSIDELVPIQTKINYGERQVGYKVGNKVVPVAEMIPEIIVPNLEGCELKPYVSYRAPEVVTNEFKAEDLFNAVYYEKIVKDFKEGKLSENGESLESNEKLTAVQAEIRARQTGSDIFRVEPKIELEMPKLRIGMDKSRK</sequence>
<organism evidence="16 17">
    <name type="scientific">Artemia franciscana</name>
    <name type="common">Brine shrimp</name>
    <name type="synonym">Artemia sanfranciscana</name>
    <dbReference type="NCBI Taxonomy" id="6661"/>
    <lineage>
        <taxon>Eukaryota</taxon>
        <taxon>Metazoa</taxon>
        <taxon>Ecdysozoa</taxon>
        <taxon>Arthropoda</taxon>
        <taxon>Crustacea</taxon>
        <taxon>Branchiopoda</taxon>
        <taxon>Anostraca</taxon>
        <taxon>Artemiidae</taxon>
        <taxon>Artemia</taxon>
    </lineage>
</organism>
<dbReference type="SUPFAM" id="SSF50249">
    <property type="entry name" value="Nucleic acid-binding proteins"/>
    <property type="match status" value="1"/>
</dbReference>
<evidence type="ECO:0000313" key="16">
    <source>
        <dbReference type="EMBL" id="KAK2721997.1"/>
    </source>
</evidence>
<dbReference type="PANTHER" id="PTHR10744">
    <property type="entry name" value="40S RIBOSOMAL PROTEIN S11 FAMILY MEMBER"/>
    <property type="match status" value="1"/>
</dbReference>
<evidence type="ECO:0000256" key="6">
    <source>
        <dbReference type="ARBA" id="ARBA00022884"/>
    </source>
</evidence>
<keyword evidence="5" id="KW-0597">Phosphoprotein</keyword>
<keyword evidence="8" id="KW-0689">Ribosomal protein</keyword>
<dbReference type="GO" id="GO:0003735">
    <property type="term" value="F:structural constituent of ribosome"/>
    <property type="evidence" value="ECO:0007669"/>
    <property type="project" value="InterPro"/>
</dbReference>
<keyword evidence="7" id="KW-0164">Citrullination</keyword>
<name>A0AA88IJE5_ARTSF</name>
<dbReference type="AlphaFoldDB" id="A0AA88IJE5"/>
<dbReference type="FunFam" id="2.40.50.1000:FF:000008">
    <property type="entry name" value="40S ribosomal protein S11"/>
    <property type="match status" value="1"/>
</dbReference>
<keyword evidence="4" id="KW-0963">Cytoplasm</keyword>
<comment type="similarity">
    <text evidence="2">Belongs to the universal ribosomal protein uS17 family.</text>
</comment>
<evidence type="ECO:0000256" key="1">
    <source>
        <dbReference type="ARBA" id="ARBA00004496"/>
    </source>
</evidence>
<evidence type="ECO:0000256" key="5">
    <source>
        <dbReference type="ARBA" id="ARBA00022553"/>
    </source>
</evidence>
<dbReference type="CDD" id="cd00364">
    <property type="entry name" value="Ribosomal_uS17"/>
    <property type="match status" value="1"/>
</dbReference>
<dbReference type="EMBL" id="JAVRJZ010000005">
    <property type="protein sequence ID" value="KAK2721997.1"/>
    <property type="molecule type" value="Genomic_DNA"/>
</dbReference>
<keyword evidence="10" id="KW-0564">Palmitate</keyword>
<keyword evidence="3" id="KW-0488">Methylation</keyword>
<keyword evidence="17" id="KW-1185">Reference proteome</keyword>
<comment type="caution">
    <text evidence="16">The sequence shown here is derived from an EMBL/GenBank/DDBJ whole genome shotgun (WGS) entry which is preliminary data.</text>
</comment>
<dbReference type="GO" id="GO:0022627">
    <property type="term" value="C:cytosolic small ribosomal subunit"/>
    <property type="evidence" value="ECO:0007669"/>
    <property type="project" value="TreeGrafter"/>
</dbReference>
<keyword evidence="12" id="KW-0449">Lipoprotein</keyword>
<dbReference type="GO" id="GO:0003723">
    <property type="term" value="F:RNA binding"/>
    <property type="evidence" value="ECO:0007669"/>
    <property type="project" value="UniProtKB-KW"/>
</dbReference>
<proteinExistence type="inferred from homology"/>
<evidence type="ECO:0000256" key="11">
    <source>
        <dbReference type="ARBA" id="ARBA00023274"/>
    </source>
</evidence>
<protein>
    <recommendedName>
        <fullName evidence="13">Small ribosomal subunit protein uS17</fullName>
    </recommendedName>
    <alternativeName>
        <fullName evidence="14">40S ribosomal protein S11</fullName>
    </alternativeName>
</protein>
<keyword evidence="6" id="KW-0694">RNA-binding</keyword>
<evidence type="ECO:0000313" key="17">
    <source>
        <dbReference type="Proteomes" id="UP001187531"/>
    </source>
</evidence>